<proteinExistence type="predicted"/>
<name>A0A8B8C977_CRAVI</name>
<evidence type="ECO:0000256" key="1">
    <source>
        <dbReference type="SAM" id="SignalP"/>
    </source>
</evidence>
<sequence length="229" mass="26015">MLLLFFLVICVHCSLGTTVGTYEIRQSRPFAIQPLYACAFTTTNQFRVRGPRDTRLLFNGNGDSELRQASVSGSRQEFEGSVPITQNAVIFKSDSSEEEMMIILGDNVNMEYRPEISQFIETELEVGISRVVMDTNTTIRTTFSRTGDSYIIIRYIVLLEQNGRILSDTSEYYSRMENTEANTFDAVFETHKMEFAGVKVKSLYLEVKPRAVYSGTMQAKWFLPIISGL</sequence>
<dbReference type="AlphaFoldDB" id="A0A8B8C977"/>
<dbReference type="RefSeq" id="XP_022312302.1">
    <property type="nucleotide sequence ID" value="XM_022456594.1"/>
</dbReference>
<dbReference type="Proteomes" id="UP000694844">
    <property type="component" value="Chromosome 10"/>
</dbReference>
<dbReference type="OrthoDB" id="10528149at2759"/>
<dbReference type="GeneID" id="111117459"/>
<keyword evidence="1" id="KW-0732">Signal</keyword>
<feature type="chain" id="PRO_5034025352" evidence="1">
    <location>
        <begin position="17"/>
        <end position="229"/>
    </location>
</feature>
<evidence type="ECO:0000313" key="3">
    <source>
        <dbReference type="RefSeq" id="XP_022312302.1"/>
    </source>
</evidence>
<reference evidence="3" key="1">
    <citation type="submission" date="2025-08" db="UniProtKB">
        <authorList>
            <consortium name="RefSeq"/>
        </authorList>
    </citation>
    <scope>IDENTIFICATION</scope>
    <source>
        <tissue evidence="3">Whole sample</tissue>
    </source>
</reference>
<keyword evidence="2" id="KW-1185">Reference proteome</keyword>
<feature type="signal peptide" evidence="1">
    <location>
        <begin position="1"/>
        <end position="16"/>
    </location>
</feature>
<dbReference type="KEGG" id="cvn:111117459"/>
<accession>A0A8B8C977</accession>
<protein>
    <submittedName>
        <fullName evidence="3">Uncharacterized protein LOC111117459</fullName>
    </submittedName>
</protein>
<organism evidence="2 3">
    <name type="scientific">Crassostrea virginica</name>
    <name type="common">Eastern oyster</name>
    <dbReference type="NCBI Taxonomy" id="6565"/>
    <lineage>
        <taxon>Eukaryota</taxon>
        <taxon>Metazoa</taxon>
        <taxon>Spiralia</taxon>
        <taxon>Lophotrochozoa</taxon>
        <taxon>Mollusca</taxon>
        <taxon>Bivalvia</taxon>
        <taxon>Autobranchia</taxon>
        <taxon>Pteriomorphia</taxon>
        <taxon>Ostreida</taxon>
        <taxon>Ostreoidea</taxon>
        <taxon>Ostreidae</taxon>
        <taxon>Crassostrea</taxon>
    </lineage>
</organism>
<gene>
    <name evidence="3" type="primary">LOC111117459</name>
</gene>
<evidence type="ECO:0000313" key="2">
    <source>
        <dbReference type="Proteomes" id="UP000694844"/>
    </source>
</evidence>